<dbReference type="EMBL" id="LAZR01009168">
    <property type="protein sequence ID" value="KKM74267.1"/>
    <property type="molecule type" value="Genomic_DNA"/>
</dbReference>
<proteinExistence type="predicted"/>
<accession>A0A0F9MYE9</accession>
<protein>
    <submittedName>
        <fullName evidence="1">Uncharacterized protein</fullName>
    </submittedName>
</protein>
<dbReference type="AlphaFoldDB" id="A0A0F9MYE9"/>
<reference evidence="1" key="1">
    <citation type="journal article" date="2015" name="Nature">
        <title>Complex archaea that bridge the gap between prokaryotes and eukaryotes.</title>
        <authorList>
            <person name="Spang A."/>
            <person name="Saw J.H."/>
            <person name="Jorgensen S.L."/>
            <person name="Zaremba-Niedzwiedzka K."/>
            <person name="Martijn J."/>
            <person name="Lind A.E."/>
            <person name="van Eijk R."/>
            <person name="Schleper C."/>
            <person name="Guy L."/>
            <person name="Ettema T.J."/>
        </authorList>
    </citation>
    <scope>NUCLEOTIDE SEQUENCE</scope>
</reference>
<evidence type="ECO:0000313" key="1">
    <source>
        <dbReference type="EMBL" id="KKM74267.1"/>
    </source>
</evidence>
<organism evidence="1">
    <name type="scientific">marine sediment metagenome</name>
    <dbReference type="NCBI Taxonomy" id="412755"/>
    <lineage>
        <taxon>unclassified sequences</taxon>
        <taxon>metagenomes</taxon>
        <taxon>ecological metagenomes</taxon>
    </lineage>
</organism>
<gene>
    <name evidence="1" type="ORF">LCGC14_1402000</name>
</gene>
<sequence>MLREVFRNGALIKGLVNTIEIPSFFRNKIDDSRHVEGTERRVLGYLRRGPCVFYTTSLIEATIFILEILNGTLSSYRIGFIDGSVLSI</sequence>
<name>A0A0F9MYE9_9ZZZZ</name>
<comment type="caution">
    <text evidence="1">The sequence shown here is derived from an EMBL/GenBank/DDBJ whole genome shotgun (WGS) entry which is preliminary data.</text>
</comment>
<feature type="non-terminal residue" evidence="1">
    <location>
        <position position="88"/>
    </location>
</feature>